<dbReference type="Pfam" id="PF12969">
    <property type="entry name" value="DUF3857"/>
    <property type="match status" value="1"/>
</dbReference>
<reference evidence="3" key="1">
    <citation type="submission" date="2017-05" db="EMBL/GenBank/DDBJ databases">
        <authorList>
            <person name="Ray J."/>
            <person name="Price M."/>
            <person name="Deutschbauer A."/>
        </authorList>
    </citation>
    <scope>NUCLEOTIDE SEQUENCE [LARGE SCALE GENOMIC DNA]</scope>
    <source>
        <strain evidence="3">DSM 19842</strain>
    </source>
</reference>
<protein>
    <recommendedName>
        <fullName evidence="1">DUF3857 domain-containing protein</fullName>
    </recommendedName>
</protein>
<dbReference type="KEGG" id="pact:CA264_13635"/>
<keyword evidence="3" id="KW-1185">Reference proteome</keyword>
<dbReference type="OrthoDB" id="8595007at2"/>
<dbReference type="Proteomes" id="UP000266292">
    <property type="component" value="Chromosome"/>
</dbReference>
<evidence type="ECO:0000259" key="1">
    <source>
        <dbReference type="Pfam" id="PF12969"/>
    </source>
</evidence>
<proteinExistence type="predicted"/>
<organism evidence="2 3">
    <name type="scientific">Pontibacter actiniarum</name>
    <dbReference type="NCBI Taxonomy" id="323450"/>
    <lineage>
        <taxon>Bacteria</taxon>
        <taxon>Pseudomonadati</taxon>
        <taxon>Bacteroidota</taxon>
        <taxon>Cytophagia</taxon>
        <taxon>Cytophagales</taxon>
        <taxon>Hymenobacteraceae</taxon>
        <taxon>Pontibacter</taxon>
    </lineage>
</organism>
<dbReference type="InterPro" id="IPR038765">
    <property type="entry name" value="Papain-like_cys_pep_sf"/>
</dbReference>
<gene>
    <name evidence="2" type="ORF">CA264_13635</name>
</gene>
<dbReference type="EMBL" id="CP021235">
    <property type="protein sequence ID" value="ARS36391.1"/>
    <property type="molecule type" value="Genomic_DNA"/>
</dbReference>
<dbReference type="STRING" id="709015.GCA_000472485_02766"/>
<dbReference type="Gene3D" id="2.60.120.1130">
    <property type="match status" value="1"/>
</dbReference>
<dbReference type="Gene3D" id="2.60.40.3140">
    <property type="match status" value="1"/>
</dbReference>
<dbReference type="SUPFAM" id="SSF54001">
    <property type="entry name" value="Cysteine proteinases"/>
    <property type="match status" value="1"/>
</dbReference>
<accession>A0A1X9YU82</accession>
<name>A0A1X9YU82_9BACT</name>
<dbReference type="AlphaFoldDB" id="A0A1X9YU82"/>
<dbReference type="InterPro" id="IPR024618">
    <property type="entry name" value="DUF3857"/>
</dbReference>
<evidence type="ECO:0000313" key="3">
    <source>
        <dbReference type="Proteomes" id="UP000266292"/>
    </source>
</evidence>
<evidence type="ECO:0000313" key="2">
    <source>
        <dbReference type="EMBL" id="ARS36391.1"/>
    </source>
</evidence>
<dbReference type="Gene3D" id="3.10.620.30">
    <property type="match status" value="1"/>
</dbReference>
<sequence length="660" mass="74592">MACCGVYCNRPFSSGVLSTIIPMQSINNTYKWIWGLACWLLLAPQAFASGVGSFEALAKEANAVIRSEETVFTVNSISSGTLRFKTTVTILNENGDHRATIYVPYDDMSKVSYISGTCYDRLGKKIKKLKNSDIKDVSSVSSFSVYEDDRVKIASLEYNVYPYTVEFEYEVSQKNMMFYPHWLPQDEEKLSVEKASLEVQMPVGMPLRYLEKNMPQKAEKSNNGTLELYRWELKDLKPVYREPYGPGLVELVPQVITAPTEFEVDGYKGRMETWKDFGIWINKLNAGRDVLPEATVAKLKQLTANAKTPEEKVNLVYDYMQGKTRYVSIQLGIGGWQPFEASFVDSKGYGDCKALSNYTKAMLAAVGVNSYYALIKAGEGTPDIRTEFPSTQFNHVILCVPMAQDTMWLECTSQTAAAGYNGSFTGDRHALLITPEGGKLVKTTSYGAAENQQVRKLQVKLDEKGNGTANVETHYTGIQQESRDGVLHNLKPEEQRKWLYEQVKAPSFEISKYSFSQQKERVPRITENLKLSLRQCATLSGKRMFISPNLMSKWSYVPDQKEKRSTEVVRTMAFSDVDTVEIQVPAGYAVEYLPQEVMCKSVFGEYKASFKVEGQRILYVRQMQMGKGRFAPETFTKLVEFYNNIIKADAEQVVFVKNVP</sequence>
<feature type="domain" description="DUF3857" evidence="1">
    <location>
        <begin position="80"/>
        <end position="239"/>
    </location>
</feature>